<keyword evidence="4" id="KW-1185">Reference proteome</keyword>
<name>A0A845HNH3_9BURK</name>
<dbReference type="SUPFAM" id="SSF53474">
    <property type="entry name" value="alpha/beta-Hydrolases"/>
    <property type="match status" value="1"/>
</dbReference>
<dbReference type="Proteomes" id="UP000484875">
    <property type="component" value="Unassembled WGS sequence"/>
</dbReference>
<dbReference type="PANTHER" id="PTHR43798:SF31">
    <property type="entry name" value="AB HYDROLASE SUPERFAMILY PROTEIN YCLE"/>
    <property type="match status" value="1"/>
</dbReference>
<evidence type="ECO:0000313" key="3">
    <source>
        <dbReference type="EMBL" id="MYN18414.1"/>
    </source>
</evidence>
<dbReference type="GO" id="GO:0016020">
    <property type="term" value="C:membrane"/>
    <property type="evidence" value="ECO:0007669"/>
    <property type="project" value="TreeGrafter"/>
</dbReference>
<reference evidence="3 4" key="1">
    <citation type="submission" date="2019-12" db="EMBL/GenBank/DDBJ databases">
        <title>Novel species isolated from a subtropical stream in China.</title>
        <authorList>
            <person name="Lu H."/>
        </authorList>
    </citation>
    <scope>NUCLEOTIDE SEQUENCE [LARGE SCALE GENOMIC DNA]</scope>
    <source>
        <strain evidence="3 4">FT107W</strain>
    </source>
</reference>
<feature type="domain" description="AB hydrolase-1" evidence="2">
    <location>
        <begin position="22"/>
        <end position="243"/>
    </location>
</feature>
<dbReference type="InterPro" id="IPR000073">
    <property type="entry name" value="AB_hydrolase_1"/>
</dbReference>
<organism evidence="3 4">
    <name type="scientific">Duganella vulcania</name>
    <dbReference type="NCBI Taxonomy" id="2692166"/>
    <lineage>
        <taxon>Bacteria</taxon>
        <taxon>Pseudomonadati</taxon>
        <taxon>Pseudomonadota</taxon>
        <taxon>Betaproteobacteria</taxon>
        <taxon>Burkholderiales</taxon>
        <taxon>Oxalobacteraceae</taxon>
        <taxon>Telluria group</taxon>
        <taxon>Duganella</taxon>
    </lineage>
</organism>
<dbReference type="Gene3D" id="3.40.50.1820">
    <property type="entry name" value="alpha/beta hydrolase"/>
    <property type="match status" value="1"/>
</dbReference>
<dbReference type="InterPro" id="IPR050266">
    <property type="entry name" value="AB_hydrolase_sf"/>
</dbReference>
<protein>
    <submittedName>
        <fullName evidence="3">Alpha/beta fold hydrolase</fullName>
    </submittedName>
</protein>
<sequence length="266" mass="28435">MNIASNGIRIHVEEQGLGELSLVFLHYWGGSSRTWRHVTTALAPSFRTVAVDHRGWGQSDAPMSGYGLDDLAADALGVIEALNLKSYVLVGHSMGGKVAQLLASRQPAGLAGLVLVAPSPPSPMVMPVEARERMAHAYSSRQAVEMTLDHVLTARALSAEDREQVIADSLSGSPQAKAAWPQHASQEDITAQVTAIRVPTLVIAGEDDRVDPPAVLREELMSRIGQAELHVLPGVGHLSPLEAAADLTELIRDFAMLAQPRQISSN</sequence>
<evidence type="ECO:0000259" key="2">
    <source>
        <dbReference type="Pfam" id="PF00561"/>
    </source>
</evidence>
<evidence type="ECO:0000313" key="4">
    <source>
        <dbReference type="Proteomes" id="UP000484875"/>
    </source>
</evidence>
<dbReference type="AlphaFoldDB" id="A0A845HNH3"/>
<dbReference type="PANTHER" id="PTHR43798">
    <property type="entry name" value="MONOACYLGLYCEROL LIPASE"/>
    <property type="match status" value="1"/>
</dbReference>
<dbReference type="PRINTS" id="PR00111">
    <property type="entry name" value="ABHYDROLASE"/>
</dbReference>
<dbReference type="RefSeq" id="WP_161090969.1">
    <property type="nucleotide sequence ID" value="NZ_WWCV01000029.1"/>
</dbReference>
<proteinExistence type="predicted"/>
<dbReference type="Pfam" id="PF00561">
    <property type="entry name" value="Abhydrolase_1"/>
    <property type="match status" value="1"/>
</dbReference>
<comment type="caution">
    <text evidence="3">The sequence shown here is derived from an EMBL/GenBank/DDBJ whole genome shotgun (WGS) entry which is preliminary data.</text>
</comment>
<accession>A0A845HNH3</accession>
<keyword evidence="1 3" id="KW-0378">Hydrolase</keyword>
<gene>
    <name evidence="3" type="ORF">GTP81_16815</name>
</gene>
<dbReference type="EMBL" id="WWCV01000029">
    <property type="protein sequence ID" value="MYN18414.1"/>
    <property type="molecule type" value="Genomic_DNA"/>
</dbReference>
<evidence type="ECO:0000256" key="1">
    <source>
        <dbReference type="ARBA" id="ARBA00022801"/>
    </source>
</evidence>
<dbReference type="InterPro" id="IPR029058">
    <property type="entry name" value="AB_hydrolase_fold"/>
</dbReference>
<dbReference type="GO" id="GO:0016787">
    <property type="term" value="F:hydrolase activity"/>
    <property type="evidence" value="ECO:0007669"/>
    <property type="project" value="UniProtKB-KW"/>
</dbReference>